<reference evidence="3 4" key="1">
    <citation type="submission" date="2022-07" db="EMBL/GenBank/DDBJ databases">
        <title>Genome-wide signatures of adaptation to extreme environments.</title>
        <authorList>
            <person name="Cho C.H."/>
            <person name="Yoon H.S."/>
        </authorList>
    </citation>
    <scope>NUCLEOTIDE SEQUENCE [LARGE SCALE GENOMIC DNA]</scope>
    <source>
        <strain evidence="3 4">DBV 063 E5</strain>
    </source>
</reference>
<proteinExistence type="predicted"/>
<dbReference type="Proteomes" id="UP001301350">
    <property type="component" value="Unassembled WGS sequence"/>
</dbReference>
<feature type="region of interest" description="Disordered" evidence="1">
    <location>
        <begin position="108"/>
        <end position="159"/>
    </location>
</feature>
<protein>
    <recommendedName>
        <fullName evidence="2">YlxR domain-containing protein</fullName>
    </recommendedName>
</protein>
<feature type="compositionally biased region" description="Polar residues" evidence="1">
    <location>
        <begin position="150"/>
        <end position="159"/>
    </location>
</feature>
<feature type="domain" description="YlxR" evidence="2">
    <location>
        <begin position="24"/>
        <end position="106"/>
    </location>
</feature>
<dbReference type="AlphaFoldDB" id="A0AAV9IXF7"/>
<evidence type="ECO:0000256" key="1">
    <source>
        <dbReference type="SAM" id="MobiDB-lite"/>
    </source>
</evidence>
<evidence type="ECO:0000259" key="2">
    <source>
        <dbReference type="Pfam" id="PF04296"/>
    </source>
</evidence>
<dbReference type="PANTHER" id="PTHR34215:SF1">
    <property type="entry name" value="YLXR DOMAIN-CONTAINING PROTEIN"/>
    <property type="match status" value="1"/>
</dbReference>
<sequence length="159" mass="17547">MWVRPPSWGRNSALRLQGKEKDVRVCVSCRQTRPKRELIRVARHFESGEVRVFPEPLTDEVSRKYHGRSAYVCSDSPDCVQQAHKKNRVGRSLRAPVAAEIYTQLAQLVQPPEAPPEPQPDAPGGRPSSVGEPDSTAGALPVSLGRHATDSTSSHSLKY</sequence>
<dbReference type="EMBL" id="JANCYW010000010">
    <property type="protein sequence ID" value="KAK4536962.1"/>
    <property type="molecule type" value="Genomic_DNA"/>
</dbReference>
<organism evidence="3 4">
    <name type="scientific">Cyanidium caldarium</name>
    <name type="common">Red alga</name>
    <dbReference type="NCBI Taxonomy" id="2771"/>
    <lineage>
        <taxon>Eukaryota</taxon>
        <taxon>Rhodophyta</taxon>
        <taxon>Bangiophyceae</taxon>
        <taxon>Cyanidiales</taxon>
        <taxon>Cyanidiaceae</taxon>
        <taxon>Cyanidium</taxon>
    </lineage>
</organism>
<feature type="compositionally biased region" description="Pro residues" evidence="1">
    <location>
        <begin position="112"/>
        <end position="121"/>
    </location>
</feature>
<dbReference type="InterPro" id="IPR037465">
    <property type="entry name" value="YlxR"/>
</dbReference>
<accession>A0AAV9IXF7</accession>
<evidence type="ECO:0000313" key="3">
    <source>
        <dbReference type="EMBL" id="KAK4536962.1"/>
    </source>
</evidence>
<gene>
    <name evidence="3" type="ORF">CDCA_CDCA10G2987</name>
</gene>
<dbReference type="SUPFAM" id="SSF64376">
    <property type="entry name" value="YlxR-like"/>
    <property type="match status" value="1"/>
</dbReference>
<dbReference type="InterPro" id="IPR007393">
    <property type="entry name" value="YlxR_dom"/>
</dbReference>
<name>A0AAV9IXF7_CYACA</name>
<dbReference type="InterPro" id="IPR035931">
    <property type="entry name" value="YlxR-like_sf"/>
</dbReference>
<comment type="caution">
    <text evidence="3">The sequence shown here is derived from an EMBL/GenBank/DDBJ whole genome shotgun (WGS) entry which is preliminary data.</text>
</comment>
<dbReference type="PANTHER" id="PTHR34215">
    <property type="entry name" value="BLL0784 PROTEIN"/>
    <property type="match status" value="1"/>
</dbReference>
<dbReference type="Gene3D" id="3.30.1230.10">
    <property type="entry name" value="YlxR-like"/>
    <property type="match status" value="1"/>
</dbReference>
<dbReference type="Pfam" id="PF04296">
    <property type="entry name" value="YlxR"/>
    <property type="match status" value="1"/>
</dbReference>
<keyword evidence="4" id="KW-1185">Reference proteome</keyword>
<evidence type="ECO:0000313" key="4">
    <source>
        <dbReference type="Proteomes" id="UP001301350"/>
    </source>
</evidence>